<name>A0A5R9EFI8_9ACTN</name>
<feature type="region of interest" description="Disordered" evidence="1">
    <location>
        <begin position="257"/>
        <end position="279"/>
    </location>
</feature>
<feature type="compositionally biased region" description="Gly residues" evidence="1">
    <location>
        <begin position="261"/>
        <end position="279"/>
    </location>
</feature>
<protein>
    <submittedName>
        <fullName evidence="2">VWA domain-containing protein</fullName>
    </submittedName>
</protein>
<reference evidence="2 3" key="1">
    <citation type="submission" date="2019-05" db="EMBL/GenBank/DDBJ databases">
        <title>Streptomyces marianii sp. nov., a novel marine actinomycete from southern coast of India.</title>
        <authorList>
            <person name="Iniyan A.M."/>
            <person name="Wink J."/>
            <person name="Ramprasad E."/>
            <person name="Ramana C.V."/>
            <person name="Bunk B."/>
            <person name="Sproer C."/>
            <person name="Joseph F.-J.R.S."/>
            <person name="Vincent S.G.P."/>
        </authorList>
    </citation>
    <scope>NUCLEOTIDE SEQUENCE [LARGE SCALE GENOMIC DNA]</scope>
    <source>
        <strain evidence="2 3">ICN19</strain>
    </source>
</reference>
<dbReference type="Gene3D" id="3.40.50.410">
    <property type="entry name" value="von Willebrand factor, type A domain"/>
    <property type="match status" value="1"/>
</dbReference>
<dbReference type="InterPro" id="IPR008912">
    <property type="entry name" value="Uncharacterised_CoxE"/>
</dbReference>
<evidence type="ECO:0000313" key="2">
    <source>
        <dbReference type="EMBL" id="TLQ47412.1"/>
    </source>
</evidence>
<gene>
    <name evidence="2" type="ORF">FEF34_34705</name>
</gene>
<evidence type="ECO:0000256" key="1">
    <source>
        <dbReference type="SAM" id="MobiDB-lite"/>
    </source>
</evidence>
<dbReference type="Proteomes" id="UP000305921">
    <property type="component" value="Unassembled WGS sequence"/>
</dbReference>
<feature type="region of interest" description="Disordered" evidence="1">
    <location>
        <begin position="1"/>
        <end position="23"/>
    </location>
</feature>
<comment type="caution">
    <text evidence="2">The sequence shown here is derived from an EMBL/GenBank/DDBJ whole genome shotgun (WGS) entry which is preliminary data.</text>
</comment>
<dbReference type="SUPFAM" id="SSF53300">
    <property type="entry name" value="vWA-like"/>
    <property type="match status" value="1"/>
</dbReference>
<feature type="compositionally biased region" description="Low complexity" evidence="1">
    <location>
        <begin position="124"/>
        <end position="170"/>
    </location>
</feature>
<dbReference type="Pfam" id="PF05762">
    <property type="entry name" value="VWA_CoxE"/>
    <property type="match status" value="1"/>
</dbReference>
<organism evidence="2 3">
    <name type="scientific">Streptomyces marianii</name>
    <dbReference type="NCBI Taxonomy" id="1817406"/>
    <lineage>
        <taxon>Bacteria</taxon>
        <taxon>Bacillati</taxon>
        <taxon>Actinomycetota</taxon>
        <taxon>Actinomycetes</taxon>
        <taxon>Kitasatosporales</taxon>
        <taxon>Streptomycetaceae</taxon>
        <taxon>Streptomyces</taxon>
    </lineage>
</organism>
<feature type="compositionally biased region" description="Basic and acidic residues" evidence="1">
    <location>
        <begin position="8"/>
        <end position="23"/>
    </location>
</feature>
<dbReference type="RefSeq" id="WP_138056693.1">
    <property type="nucleotide sequence ID" value="NZ_VAWE01000001.1"/>
</dbReference>
<dbReference type="EMBL" id="VAWE01000001">
    <property type="protein sequence ID" value="TLQ47412.1"/>
    <property type="molecule type" value="Genomic_DNA"/>
</dbReference>
<proteinExistence type="predicted"/>
<keyword evidence="3" id="KW-1185">Reference proteome</keyword>
<feature type="compositionally biased region" description="Low complexity" evidence="1">
    <location>
        <begin position="178"/>
        <end position="194"/>
    </location>
</feature>
<dbReference type="PANTHER" id="PTHR30634:SF16">
    <property type="entry name" value="OUTER-MEMBRANE LIPOPROTEIN LOLB"/>
    <property type="match status" value="1"/>
</dbReference>
<dbReference type="OrthoDB" id="9789979at2"/>
<sequence>MTEQTTAPEHRDRHPEADAHDNRRQVLYWRLLARLFDREEQTTLESASLAVVEDIGLPPALLDPQASVDSVVQRHPELAAEFDGLMAPRPDGGTGRGSVHRPGPGAGTVDRTDGGSAAEPGPRSAASSAPEQEAPPATGSGSAAAGPGAGAVPEAGSPAGSGSGRAPVAGLGTGSESPAAGTVAAPAAEPGAVPEADDADGADGRDRAAEVRRAALVSKVLLNVFASGSGTVTAGQLSRWQSDAGWLERALGCRPGELRGGRTGGGAAGRGVGPIGTRGGGAPDLSRLVPAIGPELGAIEADLVRRMHLREVLADPRLASQLTPSMSLIEQLLRDKNNLSGVALANAKALIRRFVDEVAEVLRTQVEKATVGALDRSVPPKRVFRNLDLDRTIWKNLTNWSPEEERLYVDRLYYRHTARKTTPQRLVVVVDQSGSMVDSMVNCTILASIFTGLPKVDVHLIAYDTQALDLTPWVHDPFETLLRTNLGGGTDGTVAMALAQPKIAEPRNTVVVWISDFYEWRGEQLFESMAAIHRSGAKFIPVGSVTSSGRGSVNPWFRERFKDLGTPVISGHIRKLVHELKTFLA</sequence>
<dbReference type="InterPro" id="IPR050458">
    <property type="entry name" value="LolB"/>
</dbReference>
<dbReference type="PANTHER" id="PTHR30634">
    <property type="entry name" value="OUTER MEMBRANE LOLAB LIPOPROTEIN INSERTION APPARATUS"/>
    <property type="match status" value="1"/>
</dbReference>
<feature type="region of interest" description="Disordered" evidence="1">
    <location>
        <begin position="81"/>
        <end position="206"/>
    </location>
</feature>
<accession>A0A5R9EFI8</accession>
<evidence type="ECO:0000313" key="3">
    <source>
        <dbReference type="Proteomes" id="UP000305921"/>
    </source>
</evidence>
<dbReference type="AlphaFoldDB" id="A0A5R9EFI8"/>
<dbReference type="InterPro" id="IPR036465">
    <property type="entry name" value="vWFA_dom_sf"/>
</dbReference>